<accession>A0AAD8TF13</accession>
<feature type="transmembrane region" description="Helical" evidence="2">
    <location>
        <begin position="21"/>
        <end position="42"/>
    </location>
</feature>
<dbReference type="Pfam" id="PF07727">
    <property type="entry name" value="RVT_2"/>
    <property type="match status" value="1"/>
</dbReference>
<feature type="region of interest" description="Disordered" evidence="1">
    <location>
        <begin position="320"/>
        <end position="418"/>
    </location>
</feature>
<feature type="region of interest" description="Disordered" evidence="1">
    <location>
        <begin position="247"/>
        <end position="275"/>
    </location>
</feature>
<feature type="compositionally biased region" description="Acidic residues" evidence="1">
    <location>
        <begin position="373"/>
        <end position="389"/>
    </location>
</feature>
<keyword evidence="2" id="KW-1133">Transmembrane helix</keyword>
<evidence type="ECO:0000259" key="3">
    <source>
        <dbReference type="Pfam" id="PF07727"/>
    </source>
</evidence>
<dbReference type="EMBL" id="JAUUTY010000002">
    <property type="protein sequence ID" value="KAK1681261.1"/>
    <property type="molecule type" value="Genomic_DNA"/>
</dbReference>
<evidence type="ECO:0000256" key="2">
    <source>
        <dbReference type="SAM" id="Phobius"/>
    </source>
</evidence>
<evidence type="ECO:0000256" key="1">
    <source>
        <dbReference type="SAM" id="MobiDB-lite"/>
    </source>
</evidence>
<organism evidence="4 5">
    <name type="scientific">Lolium multiflorum</name>
    <name type="common">Italian ryegrass</name>
    <name type="synonym">Lolium perenne subsp. multiflorum</name>
    <dbReference type="NCBI Taxonomy" id="4521"/>
    <lineage>
        <taxon>Eukaryota</taxon>
        <taxon>Viridiplantae</taxon>
        <taxon>Streptophyta</taxon>
        <taxon>Embryophyta</taxon>
        <taxon>Tracheophyta</taxon>
        <taxon>Spermatophyta</taxon>
        <taxon>Magnoliopsida</taxon>
        <taxon>Liliopsida</taxon>
        <taxon>Poales</taxon>
        <taxon>Poaceae</taxon>
        <taxon>BOP clade</taxon>
        <taxon>Pooideae</taxon>
        <taxon>Poodae</taxon>
        <taxon>Poeae</taxon>
        <taxon>Poeae Chloroplast Group 2 (Poeae type)</taxon>
        <taxon>Loliodinae</taxon>
        <taxon>Loliinae</taxon>
        <taxon>Lolium</taxon>
    </lineage>
</organism>
<protein>
    <recommendedName>
        <fullName evidence="3">Reverse transcriptase Ty1/copia-type domain-containing protein</fullName>
    </recommendedName>
</protein>
<dbReference type="AlphaFoldDB" id="A0AAD8TF13"/>
<evidence type="ECO:0000313" key="5">
    <source>
        <dbReference type="Proteomes" id="UP001231189"/>
    </source>
</evidence>
<keyword evidence="2" id="KW-0472">Membrane</keyword>
<feature type="compositionally biased region" description="Acidic residues" evidence="1">
    <location>
        <begin position="339"/>
        <end position="355"/>
    </location>
</feature>
<keyword evidence="2" id="KW-0812">Transmembrane</keyword>
<dbReference type="InterPro" id="IPR013103">
    <property type="entry name" value="RVT_2"/>
</dbReference>
<reference evidence="4" key="1">
    <citation type="submission" date="2023-07" db="EMBL/GenBank/DDBJ databases">
        <title>A chromosome-level genome assembly of Lolium multiflorum.</title>
        <authorList>
            <person name="Chen Y."/>
            <person name="Copetti D."/>
            <person name="Kolliker R."/>
            <person name="Studer B."/>
        </authorList>
    </citation>
    <scope>NUCLEOTIDE SEQUENCE</scope>
    <source>
        <strain evidence="4">02402/16</strain>
        <tissue evidence="4">Leaf</tissue>
    </source>
</reference>
<keyword evidence="5" id="KW-1185">Reference proteome</keyword>
<dbReference type="Proteomes" id="UP001231189">
    <property type="component" value="Unassembled WGS sequence"/>
</dbReference>
<feature type="compositionally biased region" description="Acidic residues" evidence="1">
    <location>
        <begin position="321"/>
        <end position="331"/>
    </location>
</feature>
<name>A0AAD8TF13_LOLMU</name>
<evidence type="ECO:0000313" key="4">
    <source>
        <dbReference type="EMBL" id="KAK1681261.1"/>
    </source>
</evidence>
<dbReference type="SUPFAM" id="SSF56672">
    <property type="entry name" value="DNA/RNA polymerases"/>
    <property type="match status" value="1"/>
</dbReference>
<sequence length="418" mass="47227">MHQPKNKKKTLPLMYKIKDKINQGFMMAPMSIHSIFALHPIMSKIKHMRLSILKKLRKLKLKEEVYVKQPPGFEDPNFPNHVYKLDKALYGLKQASRAWYEHLKELLIDRGFDVGLIGPTLFTKRVNGKLFVCQLYVDDIIFGSTNKAFNDEFSKLMTDRFEMSMMGEMRFFLGFEIKQLREGTFINQAKYLQDMLKRFKMTEMKGVATPMVTKCHLALDPNGKEVDQKQTVFFLIPFALAFKKPSSATMPSSSSSSSSSGLSYVSSPIRESTPSWGTQAAYDILAPTKWDKEDHDSLVRSEDDNSLTDGESDLRFLAVGETEEESDDDSFCDFTSSGEEGEQGEEEEDDDESSSDEPPAKRFCPWPGNLSDFDSDEDDADEEDEDDEGPVGGHWSDDEPAGSSADSDDDGDDEGSDR</sequence>
<dbReference type="InterPro" id="IPR043502">
    <property type="entry name" value="DNA/RNA_pol_sf"/>
</dbReference>
<feature type="compositionally biased region" description="Low complexity" evidence="1">
    <location>
        <begin position="247"/>
        <end position="267"/>
    </location>
</feature>
<proteinExistence type="predicted"/>
<feature type="domain" description="Reverse transcriptase Ty1/copia-type" evidence="3">
    <location>
        <begin position="59"/>
        <end position="212"/>
    </location>
</feature>
<comment type="caution">
    <text evidence="4">The sequence shown here is derived from an EMBL/GenBank/DDBJ whole genome shotgun (WGS) entry which is preliminary data.</text>
</comment>
<gene>
    <name evidence="4" type="ORF">QYE76_042109</name>
</gene>
<feature type="compositionally biased region" description="Acidic residues" evidence="1">
    <location>
        <begin position="406"/>
        <end position="418"/>
    </location>
</feature>